<keyword evidence="4" id="KW-1185">Reference proteome</keyword>
<keyword evidence="1" id="KW-0472">Membrane</keyword>
<reference evidence="3 4" key="1">
    <citation type="submission" date="2018-08" db="EMBL/GenBank/DDBJ databases">
        <title>Genomic Encyclopedia of Type Strains, Phase IV (KMG-IV): sequencing the most valuable type-strain genomes for metagenomic binning, comparative biology and taxonomic classification.</title>
        <authorList>
            <person name="Goeker M."/>
        </authorList>
    </citation>
    <scope>NUCLEOTIDE SEQUENCE [LARGE SCALE GENOMIC DNA]</scope>
    <source>
        <strain evidence="3 4">DSM 18841</strain>
    </source>
</reference>
<dbReference type="AlphaFoldDB" id="A0A3E0IDH3"/>
<dbReference type="InterPro" id="IPR046864">
    <property type="entry name" value="VasX_N"/>
</dbReference>
<feature type="domain" description="Toxin VasX N-terminal region" evidence="2">
    <location>
        <begin position="103"/>
        <end position="229"/>
    </location>
</feature>
<evidence type="ECO:0000313" key="4">
    <source>
        <dbReference type="Proteomes" id="UP000256884"/>
    </source>
</evidence>
<feature type="transmembrane region" description="Helical" evidence="1">
    <location>
        <begin position="781"/>
        <end position="805"/>
    </location>
</feature>
<proteinExistence type="predicted"/>
<evidence type="ECO:0000259" key="2">
    <source>
        <dbReference type="Pfam" id="PF20249"/>
    </source>
</evidence>
<gene>
    <name evidence="3" type="ORF">C7448_101775</name>
</gene>
<protein>
    <recommendedName>
        <fullName evidence="2">Toxin VasX N-terminal region domain-containing protein</fullName>
    </recommendedName>
</protein>
<feature type="transmembrane region" description="Helical" evidence="1">
    <location>
        <begin position="812"/>
        <end position="831"/>
    </location>
</feature>
<accession>A0A3E0IDH3</accession>
<keyword evidence="1" id="KW-1133">Transmembrane helix</keyword>
<dbReference type="EMBL" id="QUNS01000001">
    <property type="protein sequence ID" value="REH56732.1"/>
    <property type="molecule type" value="Genomic_DNA"/>
</dbReference>
<organism evidence="3 4">
    <name type="scientific">Tenacibaculum gallaicum</name>
    <dbReference type="NCBI Taxonomy" id="561505"/>
    <lineage>
        <taxon>Bacteria</taxon>
        <taxon>Pseudomonadati</taxon>
        <taxon>Bacteroidota</taxon>
        <taxon>Flavobacteriia</taxon>
        <taxon>Flavobacteriales</taxon>
        <taxon>Flavobacteriaceae</taxon>
        <taxon>Tenacibaculum</taxon>
    </lineage>
</organism>
<keyword evidence="1" id="KW-0812">Transmembrane</keyword>
<sequence>MKENIALEKTQQKDSSQKTATYSFTAHYNEISSKEQPSIITEPQGVRLHFLRFGLFDYNVDHKTSTYHSPDTQEFYNSIFLDQNKKPAIGKVVKEKEANNTTKNDNTQKVTIPLDEVILENTINLPKLENFYIARTPLRSGYVYMINEKNPKDDFKEFEVDEFGMFEEIEWEKNKENGKYLDIRKATGKKLMYKILEPNEQTYCLAYSPVQWSVKYVNEILTNAEKRAEQCTTKFVCKGLPKNKESKDAAVTHYKETSIVVPNSHPMAHKYKDILYSIAADEKQQEKNGDNELLEDLFITLHDPIGCADTICFGVDREIDQLKAIMVSLQTGKSPEEVFPYIRNEQQVPVNQSEESKQIQYLHRLAQLTYDFVYNNHDNAEKYNSDLIKSTTANIALDLTVGGLLRPFIEQNGVEKSKLEKLLGVKERAEQRALINSYRDDLGNAMSSKYYQDAKKVYLTSADVVEDGKEKTAEHFIVLGQYPNMHDRHLDLKQVYKLKEDSWYKEINETLYDNNPSRFTTSTKILDFQIDIQDIKVISFTKKTTKVIEKIIKAYANHDEHIGSFQRLKETKFPIAGKVSYFRDKKTRVAFLKFKALEGFEAQMKKTNFRLEIKGEPVSLQKYEKHWHLEYKKMTQKSAEQLVNDGKLEVKIKGNYPKKFKAEAEKLLKSNALSGVVVAIEAYVWAGAAKKLINEYSLENTGAFSVASIKLSAATMSLIQQMKLYDKHLIKKGENVKMIKSKVDKFKLVVGALKVVSSSITVFTAGRDSYTHFSARDNDAAALYAMAAGIGAVFLAADVSALIAGGATAFSIGFWPGALLGGALVGCYYLAQKYFADTQLEAYFKNFPLSDYALSVKSSESPYEYINRLVTNRNETVINPCFETIKTKEYKSYSNFEKAFTAFIDIVIPSIAILESAPNGYNTPNNGNFDKYNTFTSSFKANIYSAQTIQQLDDIETHAWFYPYGMKAPLKEGWRFKIKAFHISLDIPYPKGYSDTEQIVPNATVEFDLPQHFNWEYENYPRGEVLFLYRLRIKNEEFTPTNFNNQKRFVVAYAQIKNKKEYNSRNMTSIFTAHKYGQRVGVRDVKLQHMSAKEAQQKIKIVAEKDVKHLASYNPKLEK</sequence>
<dbReference type="CDD" id="cd20707">
    <property type="entry name" value="MIX_III"/>
    <property type="match status" value="1"/>
</dbReference>
<comment type="caution">
    <text evidence="3">The sequence shown here is derived from an EMBL/GenBank/DDBJ whole genome shotgun (WGS) entry which is preliminary data.</text>
</comment>
<dbReference type="Proteomes" id="UP000256884">
    <property type="component" value="Unassembled WGS sequence"/>
</dbReference>
<dbReference type="Pfam" id="PF20249">
    <property type="entry name" value="VasX_N"/>
    <property type="match status" value="1"/>
</dbReference>
<dbReference type="OrthoDB" id="1187928at2"/>
<name>A0A3E0IDH3_9FLAO</name>
<dbReference type="RefSeq" id="WP_115900012.1">
    <property type="nucleotide sequence ID" value="NZ_QUNS01000001.1"/>
</dbReference>
<evidence type="ECO:0000256" key="1">
    <source>
        <dbReference type="SAM" id="Phobius"/>
    </source>
</evidence>
<evidence type="ECO:0000313" key="3">
    <source>
        <dbReference type="EMBL" id="REH56732.1"/>
    </source>
</evidence>